<sequence length="343" mass="35376">MSAGTTAGGRRPVMQDVARRAGVSHQTVSRVLNTPDDVRPATLERVRRAIGELGYRPDPVARSLVTRRTRTLGVLTFGTEHHGPASTLWAVERGARAAGYAVTTAGAVSPAPDDVHACAVRLVEQGVEGVVVVAPRDGAAAAVAAVPPGTPVVLAAGIPVAGVPSAVVDQDATARLAVEHLLGLGHRTVHLVEGPPGWDEARARTRGWRTALEAAGAPVPTPLPGDWGPAAGHRAGQRLDERATAVLAANDHLALGVLRALAGHGRRVPEDVSVVGVDDLPQGAFFSPPLTTVRQDFAAVGRAAVGILLAQVERGERPAGVVLAPVLVERASTAPPPRDDVRP</sequence>
<reference evidence="5 6" key="1">
    <citation type="journal article" date="2015" name="Stand. Genomic Sci.">
        <title>Genomic Encyclopedia of Bacterial and Archaeal Type Strains, Phase III: the genomes of soil and plant-associated and newly described type strains.</title>
        <authorList>
            <person name="Whitman W.B."/>
            <person name="Woyke T."/>
            <person name="Klenk H.P."/>
            <person name="Zhou Y."/>
            <person name="Lilburn T.G."/>
            <person name="Beck B.J."/>
            <person name="De Vos P."/>
            <person name="Vandamme P."/>
            <person name="Eisen J.A."/>
            <person name="Garrity G."/>
            <person name="Hugenholtz P."/>
            <person name="Kyrpides N.C."/>
        </authorList>
    </citation>
    <scope>NUCLEOTIDE SEQUENCE [LARGE SCALE GENOMIC DNA]</scope>
    <source>
        <strain evidence="5 6">CECT 7306</strain>
    </source>
</reference>
<dbReference type="PANTHER" id="PTHR30146:SF109">
    <property type="entry name" value="HTH-TYPE TRANSCRIPTIONAL REGULATOR GALS"/>
    <property type="match status" value="1"/>
</dbReference>
<keyword evidence="2" id="KW-0238">DNA-binding</keyword>
<dbReference type="Pfam" id="PF13377">
    <property type="entry name" value="Peripla_BP_3"/>
    <property type="match status" value="1"/>
</dbReference>
<protein>
    <submittedName>
        <fullName evidence="5">LacI family transcriptional regulator</fullName>
    </submittedName>
</protein>
<dbReference type="InterPro" id="IPR046335">
    <property type="entry name" value="LacI/GalR-like_sensor"/>
</dbReference>
<evidence type="ECO:0000256" key="1">
    <source>
        <dbReference type="ARBA" id="ARBA00023015"/>
    </source>
</evidence>
<feature type="domain" description="HTH lacI-type" evidence="4">
    <location>
        <begin position="12"/>
        <end position="66"/>
    </location>
</feature>
<dbReference type="Pfam" id="PF00356">
    <property type="entry name" value="LacI"/>
    <property type="match status" value="1"/>
</dbReference>
<dbReference type="GO" id="GO:0000976">
    <property type="term" value="F:transcription cis-regulatory region binding"/>
    <property type="evidence" value="ECO:0007669"/>
    <property type="project" value="TreeGrafter"/>
</dbReference>
<dbReference type="SMART" id="SM00354">
    <property type="entry name" value="HTH_LACI"/>
    <property type="match status" value="1"/>
</dbReference>
<dbReference type="EMBL" id="RJKN01000001">
    <property type="protein sequence ID" value="ROP45497.1"/>
    <property type="molecule type" value="Genomic_DNA"/>
</dbReference>
<dbReference type="InParanoid" id="A0A3N1HSN6"/>
<dbReference type="GO" id="GO:0003700">
    <property type="term" value="F:DNA-binding transcription factor activity"/>
    <property type="evidence" value="ECO:0007669"/>
    <property type="project" value="TreeGrafter"/>
</dbReference>
<comment type="caution">
    <text evidence="5">The sequence shown here is derived from an EMBL/GenBank/DDBJ whole genome shotgun (WGS) entry which is preliminary data.</text>
</comment>
<evidence type="ECO:0000256" key="2">
    <source>
        <dbReference type="ARBA" id="ARBA00023125"/>
    </source>
</evidence>
<dbReference type="RefSeq" id="WP_199719814.1">
    <property type="nucleotide sequence ID" value="NZ_RJKN01000001.1"/>
</dbReference>
<accession>A0A3N1HSN6</accession>
<proteinExistence type="predicted"/>
<dbReference type="PROSITE" id="PS50932">
    <property type="entry name" value="HTH_LACI_2"/>
    <property type="match status" value="1"/>
</dbReference>
<gene>
    <name evidence="5" type="ORF">EDC03_0101</name>
</gene>
<evidence type="ECO:0000313" key="5">
    <source>
        <dbReference type="EMBL" id="ROP45497.1"/>
    </source>
</evidence>
<name>A0A3N1HSN6_9ACTN</name>
<dbReference type="InterPro" id="IPR010982">
    <property type="entry name" value="Lambda_DNA-bd_dom_sf"/>
</dbReference>
<keyword evidence="6" id="KW-1185">Reference proteome</keyword>
<dbReference type="AlphaFoldDB" id="A0A3N1HSN6"/>
<organism evidence="5 6">
    <name type="scientific">Pseudokineococcus lusitanus</name>
    <dbReference type="NCBI Taxonomy" id="763993"/>
    <lineage>
        <taxon>Bacteria</taxon>
        <taxon>Bacillati</taxon>
        <taxon>Actinomycetota</taxon>
        <taxon>Actinomycetes</taxon>
        <taxon>Kineosporiales</taxon>
        <taxon>Kineosporiaceae</taxon>
        <taxon>Pseudokineococcus</taxon>
    </lineage>
</organism>
<dbReference type="InterPro" id="IPR000843">
    <property type="entry name" value="HTH_LacI"/>
</dbReference>
<dbReference type="SUPFAM" id="SSF47413">
    <property type="entry name" value="lambda repressor-like DNA-binding domains"/>
    <property type="match status" value="1"/>
</dbReference>
<dbReference type="InterPro" id="IPR028082">
    <property type="entry name" value="Peripla_BP_I"/>
</dbReference>
<evidence type="ECO:0000259" key="4">
    <source>
        <dbReference type="PROSITE" id="PS50932"/>
    </source>
</evidence>
<keyword evidence="1" id="KW-0805">Transcription regulation</keyword>
<dbReference type="SUPFAM" id="SSF53822">
    <property type="entry name" value="Periplasmic binding protein-like I"/>
    <property type="match status" value="1"/>
</dbReference>
<dbReference type="CDD" id="cd01392">
    <property type="entry name" value="HTH_LacI"/>
    <property type="match status" value="1"/>
</dbReference>
<dbReference type="PANTHER" id="PTHR30146">
    <property type="entry name" value="LACI-RELATED TRANSCRIPTIONAL REPRESSOR"/>
    <property type="match status" value="1"/>
</dbReference>
<dbReference type="CDD" id="cd01574">
    <property type="entry name" value="PBP1_LacI"/>
    <property type="match status" value="1"/>
</dbReference>
<dbReference type="PROSITE" id="PS00356">
    <property type="entry name" value="HTH_LACI_1"/>
    <property type="match status" value="1"/>
</dbReference>
<dbReference type="Gene3D" id="3.40.50.2300">
    <property type="match status" value="2"/>
</dbReference>
<keyword evidence="3" id="KW-0804">Transcription</keyword>
<dbReference type="Proteomes" id="UP000276232">
    <property type="component" value="Unassembled WGS sequence"/>
</dbReference>
<evidence type="ECO:0000256" key="3">
    <source>
        <dbReference type="ARBA" id="ARBA00023163"/>
    </source>
</evidence>
<evidence type="ECO:0000313" key="6">
    <source>
        <dbReference type="Proteomes" id="UP000276232"/>
    </source>
</evidence>
<dbReference type="Gene3D" id="1.10.260.40">
    <property type="entry name" value="lambda repressor-like DNA-binding domains"/>
    <property type="match status" value="1"/>
</dbReference>